<feature type="compositionally biased region" description="Polar residues" evidence="1">
    <location>
        <begin position="104"/>
        <end position="123"/>
    </location>
</feature>
<feature type="region of interest" description="Disordered" evidence="1">
    <location>
        <begin position="52"/>
        <end position="128"/>
    </location>
</feature>
<dbReference type="RefSeq" id="WP_323245384.1">
    <property type="nucleotide sequence ID" value="NZ_JAYGHK010000083.1"/>
</dbReference>
<comment type="caution">
    <text evidence="2">The sequence shown here is derived from an EMBL/GenBank/DDBJ whole genome shotgun (WGS) entry which is preliminary data.</text>
</comment>
<keyword evidence="3" id="KW-1185">Reference proteome</keyword>
<gene>
    <name evidence="2" type="ORF">VB695_19545</name>
</gene>
<proteinExistence type="predicted"/>
<organism evidence="2 3">
    <name type="scientific">Nodularia spumigena UHCC 0060</name>
    <dbReference type="NCBI Taxonomy" id="3110300"/>
    <lineage>
        <taxon>Bacteria</taxon>
        <taxon>Bacillati</taxon>
        <taxon>Cyanobacteriota</taxon>
        <taxon>Cyanophyceae</taxon>
        <taxon>Nostocales</taxon>
        <taxon>Nodulariaceae</taxon>
        <taxon>Nodularia</taxon>
    </lineage>
</organism>
<reference evidence="2 3" key="1">
    <citation type="submission" date="2023-12" db="EMBL/GenBank/DDBJ databases">
        <title>Baltic Sea Cyanobacteria.</title>
        <authorList>
            <person name="Delbaje E."/>
            <person name="Fewer D.P."/>
            <person name="Shishido T.K."/>
        </authorList>
    </citation>
    <scope>NUCLEOTIDE SEQUENCE [LARGE SCALE GENOMIC DNA]</scope>
    <source>
        <strain evidence="2 3">UHCC 0060</strain>
    </source>
</reference>
<accession>A0ABU5UV97</accession>
<sequence>MGKPTTEAQSTPSQEGLREFLRKSYNFMSKSFATRRLLGILITCVMITSCSGGTSSNTPNGGGGNNSQNQNADSGGTSSNTSNGGGGNNSQNQNAERAELEWQQYRSDCQGSSTPISRRTFSDGSRGRCEFGPRSIPVAFRDR</sequence>
<feature type="compositionally biased region" description="Low complexity" evidence="1">
    <location>
        <begin position="66"/>
        <end position="82"/>
    </location>
</feature>
<evidence type="ECO:0000313" key="2">
    <source>
        <dbReference type="EMBL" id="MEA5610235.1"/>
    </source>
</evidence>
<protein>
    <submittedName>
        <fullName evidence="2">Uncharacterized protein</fullName>
    </submittedName>
</protein>
<name>A0ABU5UV97_NODSP</name>
<evidence type="ECO:0000313" key="3">
    <source>
        <dbReference type="Proteomes" id="UP001303285"/>
    </source>
</evidence>
<dbReference type="Proteomes" id="UP001303285">
    <property type="component" value="Unassembled WGS sequence"/>
</dbReference>
<evidence type="ECO:0000256" key="1">
    <source>
        <dbReference type="SAM" id="MobiDB-lite"/>
    </source>
</evidence>
<dbReference type="EMBL" id="JAYGHK010000083">
    <property type="protein sequence ID" value="MEA5610235.1"/>
    <property type="molecule type" value="Genomic_DNA"/>
</dbReference>